<gene>
    <name evidence="7" type="ORF">BegalDRAFT_0086</name>
</gene>
<dbReference type="OrthoDB" id="9758052at2"/>
<evidence type="ECO:0000259" key="3">
    <source>
        <dbReference type="Pfam" id="PF21074"/>
    </source>
</evidence>
<dbReference type="SUPFAM" id="SSF53223">
    <property type="entry name" value="Aminoacid dehydrogenase-like, N-terminal domain"/>
    <property type="match status" value="1"/>
</dbReference>
<evidence type="ECO:0000313" key="8">
    <source>
        <dbReference type="Proteomes" id="UP000005744"/>
    </source>
</evidence>
<keyword evidence="8" id="KW-1185">Reference proteome</keyword>
<dbReference type="PANTHER" id="PTHR43403">
    <property type="entry name" value="NAD-SPECIFIC GLUTAMATE DEHYDROGENASE"/>
    <property type="match status" value="1"/>
</dbReference>
<dbReference type="InterPro" id="IPR049056">
    <property type="entry name" value="NAD_Glu_DH_HM3"/>
</dbReference>
<organism evidence="7 8">
    <name type="scientific">Beggiatoa alba B18LD</name>
    <dbReference type="NCBI Taxonomy" id="395493"/>
    <lineage>
        <taxon>Bacteria</taxon>
        <taxon>Pseudomonadati</taxon>
        <taxon>Pseudomonadota</taxon>
        <taxon>Gammaproteobacteria</taxon>
        <taxon>Thiotrichales</taxon>
        <taxon>Thiotrichaceae</taxon>
        <taxon>Beggiatoa</taxon>
    </lineage>
</organism>
<dbReference type="eggNOG" id="COG2902">
    <property type="taxonomic scope" value="Bacteria"/>
</dbReference>
<dbReference type="Pfam" id="PF05088">
    <property type="entry name" value="Bac_GDH_CD"/>
    <property type="match status" value="1"/>
</dbReference>
<dbReference type="GO" id="GO:0006538">
    <property type="term" value="P:L-glutamate catabolic process"/>
    <property type="evidence" value="ECO:0007669"/>
    <property type="project" value="InterPro"/>
</dbReference>
<dbReference type="InterPro" id="IPR007780">
    <property type="entry name" value="NAD_Glu_DH_bac"/>
</dbReference>
<dbReference type="STRING" id="395493.BegalDRAFT_0086"/>
<evidence type="ECO:0000256" key="1">
    <source>
        <dbReference type="ARBA" id="ARBA00023002"/>
    </source>
</evidence>
<dbReference type="HOGENOM" id="CLU_003404_1_1_6"/>
<dbReference type="PIRSF" id="PIRSF036761">
    <property type="entry name" value="GDH_Mll4104"/>
    <property type="match status" value="1"/>
</dbReference>
<dbReference type="EMBL" id="JH600070">
    <property type="protein sequence ID" value="EIJ41010.1"/>
    <property type="molecule type" value="Genomic_DNA"/>
</dbReference>
<dbReference type="InterPro" id="IPR049062">
    <property type="entry name" value="NAD_Glu_DH_ACT2"/>
</dbReference>
<protein>
    <submittedName>
        <fullName evidence="7">NAD-specific glutamate dehydrogenase</fullName>
    </submittedName>
</protein>
<dbReference type="PANTHER" id="PTHR43403:SF1">
    <property type="entry name" value="NAD-SPECIFIC GLUTAMATE DEHYDROGENASE"/>
    <property type="match status" value="1"/>
</dbReference>
<dbReference type="RefSeq" id="WP_002682557.1">
    <property type="nucleotide sequence ID" value="NZ_JH600070.1"/>
</dbReference>
<dbReference type="InterPro" id="IPR049058">
    <property type="entry name" value="NAD_Glu_DH_HM2"/>
</dbReference>
<dbReference type="Pfam" id="PF21077">
    <property type="entry name" value="GDH_ACT3"/>
    <property type="match status" value="1"/>
</dbReference>
<dbReference type="GO" id="GO:0004352">
    <property type="term" value="F:glutamate dehydrogenase (NAD+) activity"/>
    <property type="evidence" value="ECO:0007669"/>
    <property type="project" value="InterPro"/>
</dbReference>
<evidence type="ECO:0000259" key="6">
    <source>
        <dbReference type="Pfam" id="PF21077"/>
    </source>
</evidence>
<dbReference type="Proteomes" id="UP000005744">
    <property type="component" value="Unassembled WGS sequence"/>
</dbReference>
<feature type="domain" description="NAD-glutamate dehydrogenase catalytic" evidence="2">
    <location>
        <begin position="738"/>
        <end position="1231"/>
    </location>
</feature>
<dbReference type="InterPro" id="IPR028971">
    <property type="entry name" value="NAD-GDH_cat"/>
</dbReference>
<name>I3CBL7_9GAMM</name>
<dbReference type="Gene3D" id="3.40.50.720">
    <property type="entry name" value="NAD(P)-binding Rossmann-like Domain"/>
    <property type="match status" value="1"/>
</dbReference>
<dbReference type="Pfam" id="PF21073">
    <property type="entry name" value="GDH_HM1"/>
    <property type="match status" value="1"/>
</dbReference>
<evidence type="ECO:0000259" key="5">
    <source>
        <dbReference type="Pfam" id="PF21076"/>
    </source>
</evidence>
<dbReference type="InterPro" id="IPR048381">
    <property type="entry name" value="GDH_C"/>
</dbReference>
<dbReference type="SUPFAM" id="SSF51735">
    <property type="entry name" value="NAD(P)-binding Rossmann-fold domains"/>
    <property type="match status" value="1"/>
</dbReference>
<feature type="domain" description="NAD-specific glutamate dehydrogenase C-terminal" evidence="3">
    <location>
        <begin position="1278"/>
        <end position="1625"/>
    </location>
</feature>
<accession>I3CBL7</accession>
<dbReference type="Pfam" id="PF21078">
    <property type="entry name" value="GDH_HM3"/>
    <property type="match status" value="1"/>
</dbReference>
<dbReference type="Pfam" id="PF21075">
    <property type="entry name" value="GDH_ACT1"/>
    <property type="match status" value="1"/>
</dbReference>
<dbReference type="GO" id="GO:0004069">
    <property type="term" value="F:L-aspartate:2-oxoglutarate aminotransferase activity"/>
    <property type="evidence" value="ECO:0007669"/>
    <property type="project" value="InterPro"/>
</dbReference>
<dbReference type="InterPro" id="IPR049064">
    <property type="entry name" value="NAD_Glu_DH_ACT3"/>
</dbReference>
<dbReference type="Pfam" id="PF21079">
    <property type="entry name" value="GDH_HM2"/>
    <property type="match status" value="1"/>
</dbReference>
<dbReference type="Pfam" id="PF21074">
    <property type="entry name" value="GDH_C"/>
    <property type="match status" value="1"/>
</dbReference>
<evidence type="ECO:0000259" key="2">
    <source>
        <dbReference type="Pfam" id="PF05088"/>
    </source>
</evidence>
<feature type="domain" description="NAD-glutamate dehydrogenase N-terminal ACT1" evidence="4">
    <location>
        <begin position="35"/>
        <end position="187"/>
    </location>
</feature>
<dbReference type="InterPro" id="IPR036291">
    <property type="entry name" value="NAD(P)-bd_dom_sf"/>
</dbReference>
<reference evidence="7 8" key="1">
    <citation type="submission" date="2011-11" db="EMBL/GenBank/DDBJ databases">
        <title>Improved High-Quality Draft sequence of Beggiatoa alba B18lD.</title>
        <authorList>
            <consortium name="US DOE Joint Genome Institute"/>
            <person name="Lucas S."/>
            <person name="Han J."/>
            <person name="Lapidus A."/>
            <person name="Cheng J.-F."/>
            <person name="Goodwin L."/>
            <person name="Pitluck S."/>
            <person name="Peters L."/>
            <person name="Mikhailova N."/>
            <person name="Held B."/>
            <person name="Detter J.C."/>
            <person name="Han C."/>
            <person name="Tapia R."/>
            <person name="Land M."/>
            <person name="Hauser L."/>
            <person name="Kyrpides N."/>
            <person name="Ivanova N."/>
            <person name="Pagani I."/>
            <person name="Samuel K."/>
            <person name="Teske A."/>
            <person name="Mueller J."/>
            <person name="Woyke T."/>
        </authorList>
    </citation>
    <scope>NUCLEOTIDE SEQUENCE [LARGE SCALE GENOMIC DNA]</scope>
    <source>
        <strain evidence="7 8">B18LD</strain>
    </source>
</reference>
<feature type="domain" description="NAD-glutamate dehydrogenase ACT3" evidence="6">
    <location>
        <begin position="564"/>
        <end position="641"/>
    </location>
</feature>
<dbReference type="InterPro" id="IPR024727">
    <property type="entry name" value="NAD_Glu_DH_N_ACT1"/>
</dbReference>
<evidence type="ECO:0000259" key="4">
    <source>
        <dbReference type="Pfam" id="PF21075"/>
    </source>
</evidence>
<feature type="domain" description="NAD-glutamate dehydrogenase ACT2" evidence="5">
    <location>
        <begin position="419"/>
        <end position="508"/>
    </location>
</feature>
<evidence type="ECO:0000313" key="7">
    <source>
        <dbReference type="EMBL" id="EIJ41010.1"/>
    </source>
</evidence>
<dbReference type="InterPro" id="IPR046346">
    <property type="entry name" value="Aminoacid_DH-like_N_sf"/>
</dbReference>
<sequence>MSLSLETQATELLQKILNDLQRNFPPYEYSQLKTFIEYFFNFLTPEDVLERGSLIDLYGAVVSYWQFARQRQCDEVKIRVFNPQFEQDGWQSQHTIISILVRDRPFLVDSVQMALNRMGITIYLIAHPILCVDRDDDGNLIDVYPIAPFNSESEKEDGSADCYESIMHIEIDRHTDVATLAKIQQALTSVLQTLRAVVEDWKPMYLQMQRIIDALAKTPPPRLDSVEVNETKAFLEWLQADHFTFLGYREYKLVKRDGEDELRVVAGSGLGILREESAVERVSKGFHELPPALRQLASQAQLLLLTKASSRSAIHRASYMDYVGVKQFNEQGDVIGERRFIGLYTAALYHLSTLHIPLLHRKVRQVIEQAGFRPNSHQQRKLLTILETYPRDELLQIDIGELLRIAMGILRLQERQRVRLFVRPDTYKRFYACLVFVPRDRYDSNVRERMQAVLMKVFQGNSIDFTVNLSESVLAQVHLVVHTSATVTPSYDVKEIEAQLVDIIRGWEDVLNTTLLDMHGEEKGTQLFRRYHAAFSSAYRENFRPRHAAYDIEKLERLCTDENLVMHLYKPLEALDNSLRFKLFHLDKHLPLSDVLPMLENMGVKVISEDAYEINVSEQPIMWIQDFGLTHTQATTLDIKQLNQAFQETFKRVWSGDIENDGFNRLVLHPALTWRDIVMFRAYYKYIRQAGTTFSQAYIEQTLFNNLPITYLLSQLFHARCNPEQVNANQVETLLKQLETALDSVVSLDEDRILRKFLAVIQATLRTNFFQQDAEGEPKPYLSFKVDPHKIPDLPEPRPLFEIFVYSPRMEGIHLRGGKVARGGIRWSDRLEDFRTEVLGLVKAQMVKNAIIVPVGSKGGFVCKRPPTEGGREAVQAEGIACYKTLIRGLLDLTDNLVDNKIVPPPNIIRHDEDDPYLVVAADKGTATFSDIANGLSKEYGFWLGDAFASGGSAGYDHKKMGITARGAWESVKRHFRELGIDTQSQNFTVIGIGDMSGDVFGNGMLLSRHIRLVAAFNHQHIFLDPNPDPETSFQERERLFNLPRSTWGDYNSQLISKGGGIHSRSVKSIVLTPEIRNLLGIQTYALTPNELIRAILCAPVDLLWNGGIGTYVKATIEHHSDVGDRTNDNLRVNGQDLRCKVVGEGGNLGFTQRGRIEYALAGGRLNTDAIDNSGGVDCSDHEVNIKILLNAIVNNGDMTAKQRDQLLAEMTESVAQLVLRNNYLQTQARSLSLLLAPSLLDVQARFIRDLESKGRLARELEFLPNDKVISERRAQGIGLTAPEIAVLLAYSKITLYDALLASDVPDDPYLHSILLNYFPPQLPERFDKEIRQHRLKREIIATELTNMLVNRGSSVFVFLLQEGTGFPIADIARAFRVAWDVFDMKSLWAEIESLDGKITTAVQYSMMLDARKLIDRSARWLLRNHRVPLNMQEMVSALRPGVKRLSSILWDIITPQERQSLNEKHEQLINSGVPTDTAQRIISLEMQFSALDIVEVTNATSIHFTDENAFHQRLAHVGQLHFLLGTQLQLHWLRDCMTALPRDNRWSSLSRSSLRDELFRTHRELTIAVLAQETTELLSAQALYERWKTHNELGINRCLTLLADLNHQEKIDLAMLSVALREIRSVL</sequence>
<dbReference type="Pfam" id="PF21076">
    <property type="entry name" value="GDH_ACT2"/>
    <property type="match status" value="1"/>
</dbReference>
<dbReference type="InterPro" id="IPR049059">
    <property type="entry name" value="NAD_Glu_DH_HM1"/>
</dbReference>
<proteinExistence type="predicted"/>
<keyword evidence="1" id="KW-0560">Oxidoreductase</keyword>